<sequence>MYVVCGWIRCQCCKVNALKLCSAEKVPQFKYKMAQAEVNENVLDHRVLHDWSNVNETNGTMHLSKDMTFNDGHRLSITVYSILFVISSIGNSTVLYMLTKRRLRGPLRIDIMLMHLAIADLMVTFLLMPLEIAWAWTVQWRSTDLMCRLMLFFRVFGLYLSSFVMVCISLDRYYAILKPLKRSYNRGRIMLACAWLGSVICSIPQAILFHLEEHPHVKGYFQCVTFHSFASEAQELIYQISTMCLMYAFPLIAFIYCYGAIYVEIYRKSQRVMKDVVAERFRRSNDDVLSRAKKRTLKMTITIVIVFIICWTPYYIIAMWYSLDKSTVSQVNSLVRKSLFIFASTNSCMNPLVYGLYNIRGRLNNNNMSVNNRHTSLSHRLDSSNQLLQKTTLTNGHSNVVAAAVAASTKLAHVVRLKTNGAGDSPVVGPVVTTAAGSESGVINDDSIVTIKGQTLTGQEQGSNATQEQPPKTPKTTIICLNCDDPVDPANSDKS</sequence>
<comment type="subcellular location">
    <subcellularLocation>
        <location evidence="1">Cell membrane</location>
        <topology evidence="1">Multi-pass membrane protein</topology>
    </subcellularLocation>
</comment>
<keyword evidence="7 8" id="KW-0675">Receptor</keyword>
<evidence type="ECO:0000256" key="8">
    <source>
        <dbReference type="RuleBase" id="RU000688"/>
    </source>
</evidence>
<dbReference type="PANTHER" id="PTHR24241:SF59">
    <property type="entry name" value="ADIPOKINETIC HORMONE RECEPTOR, ISOFORM C"/>
    <property type="match status" value="1"/>
</dbReference>
<feature type="transmembrane region" description="Helical" evidence="10">
    <location>
        <begin position="111"/>
        <end position="137"/>
    </location>
</feature>
<evidence type="ECO:0000256" key="2">
    <source>
        <dbReference type="ARBA" id="ARBA00010663"/>
    </source>
</evidence>
<evidence type="ECO:0000259" key="11">
    <source>
        <dbReference type="PROSITE" id="PS50262"/>
    </source>
</evidence>
<dbReference type="SMART" id="SM01381">
    <property type="entry name" value="7TM_GPCR_Srsx"/>
    <property type="match status" value="1"/>
</dbReference>
<dbReference type="GO" id="GO:0032870">
    <property type="term" value="P:cellular response to hormone stimulus"/>
    <property type="evidence" value="ECO:0007669"/>
    <property type="project" value="TreeGrafter"/>
</dbReference>
<evidence type="ECO:0000256" key="10">
    <source>
        <dbReference type="SAM" id="Phobius"/>
    </source>
</evidence>
<feature type="transmembrane region" description="Helical" evidence="10">
    <location>
        <begin position="236"/>
        <end position="263"/>
    </location>
</feature>
<accession>A0A6J2TX73</accession>
<dbReference type="Pfam" id="PF00001">
    <property type="entry name" value="7tm_1"/>
    <property type="match status" value="1"/>
</dbReference>
<evidence type="ECO:0000256" key="1">
    <source>
        <dbReference type="ARBA" id="ARBA00004651"/>
    </source>
</evidence>
<reference evidence="13" key="1">
    <citation type="submission" date="2025-08" db="UniProtKB">
        <authorList>
            <consortium name="RefSeq"/>
        </authorList>
    </citation>
    <scope>IDENTIFICATION</scope>
    <source>
        <strain evidence="13">11010-0011.00</strain>
        <tissue evidence="13">Whole body</tissue>
    </source>
</reference>
<evidence type="ECO:0000256" key="4">
    <source>
        <dbReference type="ARBA" id="ARBA00022692"/>
    </source>
</evidence>
<dbReference type="RefSeq" id="XP_030381136.1">
    <property type="nucleotide sequence ID" value="XM_030525276.1"/>
</dbReference>
<dbReference type="PROSITE" id="PS00237">
    <property type="entry name" value="G_PROTEIN_RECEP_F1_1"/>
    <property type="match status" value="1"/>
</dbReference>
<evidence type="ECO:0000256" key="5">
    <source>
        <dbReference type="ARBA" id="ARBA00022989"/>
    </source>
</evidence>
<evidence type="ECO:0000256" key="3">
    <source>
        <dbReference type="ARBA" id="ARBA00022475"/>
    </source>
</evidence>
<feature type="transmembrane region" description="Helical" evidence="10">
    <location>
        <begin position="189"/>
        <end position="211"/>
    </location>
</feature>
<keyword evidence="8" id="KW-0297">G-protein coupled receptor</keyword>
<dbReference type="GO" id="GO:0097003">
    <property type="term" value="F:adipokinetic hormone receptor activity"/>
    <property type="evidence" value="ECO:0007669"/>
    <property type="project" value="TreeGrafter"/>
</dbReference>
<keyword evidence="12" id="KW-1185">Reference proteome</keyword>
<dbReference type="GO" id="GO:0004930">
    <property type="term" value="F:G protein-coupled receptor activity"/>
    <property type="evidence" value="ECO:0007669"/>
    <property type="project" value="UniProtKB-KW"/>
</dbReference>
<dbReference type="GO" id="GO:0005886">
    <property type="term" value="C:plasma membrane"/>
    <property type="evidence" value="ECO:0007669"/>
    <property type="project" value="UniProtKB-SubCell"/>
</dbReference>
<evidence type="ECO:0000256" key="7">
    <source>
        <dbReference type="ARBA" id="ARBA00023170"/>
    </source>
</evidence>
<keyword evidence="6 10" id="KW-0472">Membrane</keyword>
<dbReference type="GO" id="GO:0042277">
    <property type="term" value="F:peptide binding"/>
    <property type="evidence" value="ECO:0007669"/>
    <property type="project" value="TreeGrafter"/>
</dbReference>
<keyword evidence="5 10" id="KW-1133">Transmembrane helix</keyword>
<keyword evidence="4 8" id="KW-0812">Transmembrane</keyword>
<feature type="transmembrane region" description="Helical" evidence="10">
    <location>
        <begin position="77"/>
        <end position="99"/>
    </location>
</feature>
<proteinExistence type="inferred from homology"/>
<feature type="region of interest" description="Disordered" evidence="9">
    <location>
        <begin position="457"/>
        <end position="495"/>
    </location>
</feature>
<feature type="domain" description="G-protein coupled receptors family 1 profile" evidence="11">
    <location>
        <begin position="90"/>
        <end position="354"/>
    </location>
</feature>
<dbReference type="FunFam" id="1.20.1070.10:FF:000275">
    <property type="entry name" value="Gonadotropin-releasing hormone II receptor"/>
    <property type="match status" value="1"/>
</dbReference>
<dbReference type="CTD" id="33942"/>
<dbReference type="SUPFAM" id="SSF81321">
    <property type="entry name" value="Family A G protein-coupled receptor-like"/>
    <property type="match status" value="1"/>
</dbReference>
<dbReference type="Proteomes" id="UP000504634">
    <property type="component" value="Unplaced"/>
</dbReference>
<evidence type="ECO:0000313" key="13">
    <source>
        <dbReference type="RefSeq" id="XP_030381136.1"/>
    </source>
</evidence>
<dbReference type="CDD" id="cd15382">
    <property type="entry name" value="7tmA_AKHR"/>
    <property type="match status" value="1"/>
</dbReference>
<feature type="transmembrane region" description="Helical" evidence="10">
    <location>
        <begin position="340"/>
        <end position="359"/>
    </location>
</feature>
<feature type="transmembrane region" description="Helical" evidence="10">
    <location>
        <begin position="149"/>
        <end position="168"/>
    </location>
</feature>
<keyword evidence="8" id="KW-0807">Transducer</keyword>
<gene>
    <name evidence="13" type="primary">LOC115628995</name>
</gene>
<evidence type="ECO:0000313" key="12">
    <source>
        <dbReference type="Proteomes" id="UP000504634"/>
    </source>
</evidence>
<evidence type="ECO:0000256" key="9">
    <source>
        <dbReference type="SAM" id="MobiDB-lite"/>
    </source>
</evidence>
<dbReference type="AlphaFoldDB" id="A0A6J2TX73"/>
<dbReference type="InterPro" id="IPR017452">
    <property type="entry name" value="GPCR_Rhodpsn_7TM"/>
</dbReference>
<dbReference type="PROSITE" id="PS50262">
    <property type="entry name" value="G_PROTEIN_RECEP_F1_2"/>
    <property type="match status" value="1"/>
</dbReference>
<feature type="compositionally biased region" description="Polar residues" evidence="9">
    <location>
        <begin position="457"/>
        <end position="469"/>
    </location>
</feature>
<dbReference type="OrthoDB" id="6435638at2759"/>
<dbReference type="InterPro" id="IPR000276">
    <property type="entry name" value="GPCR_Rhodpsn"/>
</dbReference>
<protein>
    <submittedName>
        <fullName evidence="13">Gonadotropin-releasing hormone receptor isoform X1</fullName>
    </submittedName>
</protein>
<dbReference type="GeneID" id="115628995"/>
<dbReference type="PRINTS" id="PR00237">
    <property type="entry name" value="GPCRRHODOPSN"/>
</dbReference>
<dbReference type="PANTHER" id="PTHR24241">
    <property type="entry name" value="NEUROPEPTIDE RECEPTOR-RELATED G-PROTEIN COUPLED RECEPTOR"/>
    <property type="match status" value="1"/>
</dbReference>
<feature type="transmembrane region" description="Helical" evidence="10">
    <location>
        <begin position="299"/>
        <end position="320"/>
    </location>
</feature>
<evidence type="ECO:0000256" key="6">
    <source>
        <dbReference type="ARBA" id="ARBA00023136"/>
    </source>
</evidence>
<name>A0A6J2TX73_DROLE</name>
<comment type="similarity">
    <text evidence="2 8">Belongs to the G-protein coupled receptor 1 family.</text>
</comment>
<organism evidence="12 13">
    <name type="scientific">Drosophila lebanonensis</name>
    <name type="common">Fruit fly</name>
    <name type="synonym">Scaptodrosophila lebanonensis</name>
    <dbReference type="NCBI Taxonomy" id="7225"/>
    <lineage>
        <taxon>Eukaryota</taxon>
        <taxon>Metazoa</taxon>
        <taxon>Ecdysozoa</taxon>
        <taxon>Arthropoda</taxon>
        <taxon>Hexapoda</taxon>
        <taxon>Insecta</taxon>
        <taxon>Pterygota</taxon>
        <taxon>Neoptera</taxon>
        <taxon>Endopterygota</taxon>
        <taxon>Diptera</taxon>
        <taxon>Brachycera</taxon>
        <taxon>Muscomorpha</taxon>
        <taxon>Ephydroidea</taxon>
        <taxon>Drosophilidae</taxon>
        <taxon>Scaptodrosophila</taxon>
    </lineage>
</organism>
<dbReference type="Gene3D" id="1.20.1070.10">
    <property type="entry name" value="Rhodopsin 7-helix transmembrane proteins"/>
    <property type="match status" value="1"/>
</dbReference>
<keyword evidence="3" id="KW-1003">Cell membrane</keyword>